<feature type="domain" description="DUF7745" evidence="1">
    <location>
        <begin position="105"/>
        <end position="226"/>
    </location>
</feature>
<dbReference type="PANTHER" id="PTHR48200">
    <property type="entry name" value="PROTEIN, PUTATIVE-RELATED"/>
    <property type="match status" value="1"/>
</dbReference>
<comment type="caution">
    <text evidence="2">The sequence shown here is derived from an EMBL/GenBank/DDBJ whole genome shotgun (WGS) entry which is preliminary data.</text>
</comment>
<proteinExistence type="predicted"/>
<dbReference type="Proteomes" id="UP000593576">
    <property type="component" value="Unassembled WGS sequence"/>
</dbReference>
<feature type="domain" description="DUF7745" evidence="1">
    <location>
        <begin position="21"/>
        <end position="91"/>
    </location>
</feature>
<accession>A0A7J9L599</accession>
<sequence>MEREFLGKVEDNAAVRVWSEKVQQEKGDSVAKGYTSELWDFTRISVTQNNKHLFRALVQYWNPAYSCFMFGKVDLVPIVEEYTTLLRCPRPQIDKAYLKQKRVVIFALSIYGLVNFTKALGHVDEVVSDMFDRLDKEVTLSLLEGGKVSYLVFSENYSPLKELVVTPRRDDITEEKWMAILQNLQEDDIEWKAPWMVPDEILYQCGDFDWVSLLGIWGAVGYTLLLVL</sequence>
<dbReference type="EMBL" id="JABFAF010000004">
    <property type="protein sequence ID" value="MBA0853975.1"/>
    <property type="molecule type" value="Genomic_DNA"/>
</dbReference>
<evidence type="ECO:0000313" key="2">
    <source>
        <dbReference type="EMBL" id="MBA0853975.1"/>
    </source>
</evidence>
<evidence type="ECO:0000313" key="3">
    <source>
        <dbReference type="Proteomes" id="UP000593576"/>
    </source>
</evidence>
<organism evidence="2 3">
    <name type="scientific">Gossypium schwendimanii</name>
    <name type="common">Cotton</name>
    <dbReference type="NCBI Taxonomy" id="34291"/>
    <lineage>
        <taxon>Eukaryota</taxon>
        <taxon>Viridiplantae</taxon>
        <taxon>Streptophyta</taxon>
        <taxon>Embryophyta</taxon>
        <taxon>Tracheophyta</taxon>
        <taxon>Spermatophyta</taxon>
        <taxon>Magnoliopsida</taxon>
        <taxon>eudicotyledons</taxon>
        <taxon>Gunneridae</taxon>
        <taxon>Pentapetalae</taxon>
        <taxon>rosids</taxon>
        <taxon>malvids</taxon>
        <taxon>Malvales</taxon>
        <taxon>Malvaceae</taxon>
        <taxon>Malvoideae</taxon>
        <taxon>Gossypium</taxon>
    </lineage>
</organism>
<dbReference type="AlphaFoldDB" id="A0A7J9L599"/>
<name>A0A7J9L599_GOSSC</name>
<keyword evidence="3" id="KW-1185">Reference proteome</keyword>
<protein>
    <recommendedName>
        <fullName evidence="1">DUF7745 domain-containing protein</fullName>
    </recommendedName>
</protein>
<gene>
    <name evidence="2" type="ORF">Goshw_024556</name>
</gene>
<dbReference type="PANTHER" id="PTHR48200:SF1">
    <property type="entry name" value="AMINOTRANSFERASE-LIKE PLANT MOBILE DOMAIN-CONTAINING PROTEIN"/>
    <property type="match status" value="1"/>
</dbReference>
<reference evidence="2 3" key="1">
    <citation type="journal article" date="2019" name="Genome Biol. Evol.">
        <title>Insights into the evolution of the New World diploid cottons (Gossypium, subgenus Houzingenia) based on genome sequencing.</title>
        <authorList>
            <person name="Grover C.E."/>
            <person name="Arick M.A. 2nd"/>
            <person name="Thrash A."/>
            <person name="Conover J.L."/>
            <person name="Sanders W.S."/>
            <person name="Peterson D.G."/>
            <person name="Frelichowski J.E."/>
            <person name="Scheffler J.A."/>
            <person name="Scheffler B.E."/>
            <person name="Wendel J.F."/>
        </authorList>
    </citation>
    <scope>NUCLEOTIDE SEQUENCE [LARGE SCALE GENOMIC DNA]</scope>
    <source>
        <strain evidence="2">1</strain>
        <tissue evidence="2">Leaf</tissue>
    </source>
</reference>
<evidence type="ECO:0000259" key="1">
    <source>
        <dbReference type="Pfam" id="PF24924"/>
    </source>
</evidence>
<dbReference type="InterPro" id="IPR056647">
    <property type="entry name" value="DUF7745"/>
</dbReference>
<dbReference type="Pfam" id="PF24924">
    <property type="entry name" value="DUF7745"/>
    <property type="match status" value="2"/>
</dbReference>
<dbReference type="OrthoDB" id="993114at2759"/>